<dbReference type="Proteomes" id="UP000294862">
    <property type="component" value="Unassembled WGS sequence"/>
</dbReference>
<feature type="region of interest" description="Disordered" evidence="1">
    <location>
        <begin position="48"/>
        <end position="69"/>
    </location>
</feature>
<evidence type="ECO:0000313" key="3">
    <source>
        <dbReference type="Proteomes" id="UP000294862"/>
    </source>
</evidence>
<keyword evidence="3" id="KW-1185">Reference proteome</keyword>
<gene>
    <name evidence="2" type="ORF">EV148_101364</name>
</gene>
<reference evidence="2 3" key="1">
    <citation type="journal article" date="2015" name="Stand. Genomic Sci.">
        <title>Genomic Encyclopedia of Bacterial and Archaeal Type Strains, Phase III: the genomes of soil and plant-associated and newly described type strains.</title>
        <authorList>
            <person name="Whitman W.B."/>
            <person name="Woyke T."/>
            <person name="Klenk H.P."/>
            <person name="Zhou Y."/>
            <person name="Lilburn T.G."/>
            <person name="Beck B.J."/>
            <person name="De Vos P."/>
            <person name="Vandamme P."/>
            <person name="Eisen J.A."/>
            <person name="Garrity G."/>
            <person name="Hugenholtz P."/>
            <person name="Kyrpides N.C."/>
        </authorList>
    </citation>
    <scope>NUCLEOTIDE SEQUENCE [LARGE SCALE GENOMIC DNA]</scope>
    <source>
        <strain evidence="2 3">A3</strain>
    </source>
</reference>
<evidence type="ECO:0000313" key="2">
    <source>
        <dbReference type="EMBL" id="TCO42957.1"/>
    </source>
</evidence>
<evidence type="ECO:0000256" key="1">
    <source>
        <dbReference type="SAM" id="MobiDB-lite"/>
    </source>
</evidence>
<comment type="caution">
    <text evidence="2">The sequence shown here is derived from an EMBL/GenBank/DDBJ whole genome shotgun (WGS) entry which is preliminary data.</text>
</comment>
<proteinExistence type="predicted"/>
<dbReference type="EMBL" id="SLWQ01000001">
    <property type="protein sequence ID" value="TCO42957.1"/>
    <property type="molecule type" value="Genomic_DNA"/>
</dbReference>
<sequence>MRVFFPIEDAVVDDATGVLVPYRCGLACANELRGELVLRDGVWSERPAFSAGSSARHPETRPACAPGPR</sequence>
<organism evidence="2 3">
    <name type="scientific">Dokdonella fugitiva</name>
    <dbReference type="NCBI Taxonomy" id="328517"/>
    <lineage>
        <taxon>Bacteria</taxon>
        <taxon>Pseudomonadati</taxon>
        <taxon>Pseudomonadota</taxon>
        <taxon>Gammaproteobacteria</taxon>
        <taxon>Lysobacterales</taxon>
        <taxon>Rhodanobacteraceae</taxon>
        <taxon>Dokdonella</taxon>
    </lineage>
</organism>
<dbReference type="AlphaFoldDB" id="A0A4R2IF35"/>
<accession>A0A4R2IF35</accession>
<protein>
    <submittedName>
        <fullName evidence="2">Uncharacterized protein</fullName>
    </submittedName>
</protein>
<name>A0A4R2IF35_9GAMM</name>